<dbReference type="InParanoid" id="A0A1B4XG02"/>
<evidence type="ECO:0008006" key="7">
    <source>
        <dbReference type="Google" id="ProtNLM"/>
    </source>
</evidence>
<dbReference type="InterPro" id="IPR029063">
    <property type="entry name" value="SAM-dependent_MTases_sf"/>
</dbReference>
<dbReference type="Proteomes" id="UP000243180">
    <property type="component" value="Chromosome"/>
</dbReference>
<sequence length="260" mass="29722">MANGEGILLGEMHFADREDTREKLLKQVWTEELNDVFADVAGYYDRANHVASLGMWNWFRNSFLATIELQSGQRALDVCAGTNAVGLAMLRKQPDLQVYAMDRSTAMQEVGRQRAAREGFHIESVIGDVHKLPFPDNHFDVVTLQWASRHLRIMDVAREVHRVLKPGGHFYHCDMLRPGNRTIERLYYAYLRVSLSVTAVLFRSGMAARNCKKYFIDTLSLFYSVEEFSQLLKHTGFDNVQARSLLLGMIGFHRARKPGP</sequence>
<dbReference type="GO" id="GO:0009234">
    <property type="term" value="P:menaquinone biosynthetic process"/>
    <property type="evidence" value="ECO:0007669"/>
    <property type="project" value="UniProtKB-KW"/>
</dbReference>
<evidence type="ECO:0000256" key="4">
    <source>
        <dbReference type="ARBA" id="ARBA00022691"/>
    </source>
</evidence>
<protein>
    <recommendedName>
        <fullName evidence="7">Methyltransferase domain-containing protein</fullName>
    </recommendedName>
</protein>
<evidence type="ECO:0000313" key="5">
    <source>
        <dbReference type="EMBL" id="BAV33731.1"/>
    </source>
</evidence>
<keyword evidence="1" id="KW-0474">Menaquinone biosynthesis</keyword>
<dbReference type="CDD" id="cd02440">
    <property type="entry name" value="AdoMet_MTases"/>
    <property type="match status" value="1"/>
</dbReference>
<name>A0A1B4XG02_9GAMM</name>
<dbReference type="KEGG" id="slim:SCL_1420"/>
<dbReference type="RefSeq" id="WP_096360554.1">
    <property type="nucleotide sequence ID" value="NZ_AP014879.1"/>
</dbReference>
<dbReference type="PANTHER" id="PTHR43591">
    <property type="entry name" value="METHYLTRANSFERASE"/>
    <property type="match status" value="1"/>
</dbReference>
<dbReference type="OrthoDB" id="529208at2"/>
<evidence type="ECO:0000256" key="3">
    <source>
        <dbReference type="ARBA" id="ARBA00022679"/>
    </source>
</evidence>
<dbReference type="GO" id="GO:0032259">
    <property type="term" value="P:methylation"/>
    <property type="evidence" value="ECO:0007669"/>
    <property type="project" value="UniProtKB-KW"/>
</dbReference>
<keyword evidence="4" id="KW-0949">S-adenosyl-L-methionine</keyword>
<dbReference type="Gene3D" id="3.40.50.150">
    <property type="entry name" value="Vaccinia Virus protein VP39"/>
    <property type="match status" value="1"/>
</dbReference>
<accession>A0A1B4XG02</accession>
<evidence type="ECO:0000256" key="1">
    <source>
        <dbReference type="ARBA" id="ARBA00022428"/>
    </source>
</evidence>
<dbReference type="SUPFAM" id="SSF53335">
    <property type="entry name" value="S-adenosyl-L-methionine-dependent methyltransferases"/>
    <property type="match status" value="1"/>
</dbReference>
<proteinExistence type="predicted"/>
<keyword evidence="3" id="KW-0808">Transferase</keyword>
<evidence type="ECO:0000256" key="2">
    <source>
        <dbReference type="ARBA" id="ARBA00022603"/>
    </source>
</evidence>
<dbReference type="EMBL" id="AP014879">
    <property type="protein sequence ID" value="BAV33731.1"/>
    <property type="molecule type" value="Genomic_DNA"/>
</dbReference>
<dbReference type="Pfam" id="PF01209">
    <property type="entry name" value="Ubie_methyltran"/>
    <property type="match status" value="1"/>
</dbReference>
<keyword evidence="2" id="KW-0489">Methyltransferase</keyword>
<evidence type="ECO:0000313" key="6">
    <source>
        <dbReference type="Proteomes" id="UP000243180"/>
    </source>
</evidence>
<gene>
    <name evidence="5" type="ORF">SCL_1420</name>
</gene>
<dbReference type="PANTHER" id="PTHR43591:SF24">
    <property type="entry name" value="2-METHOXY-6-POLYPRENYL-1,4-BENZOQUINOL METHYLASE, MITOCHONDRIAL"/>
    <property type="match status" value="1"/>
</dbReference>
<dbReference type="GO" id="GO:0008168">
    <property type="term" value="F:methyltransferase activity"/>
    <property type="evidence" value="ECO:0007669"/>
    <property type="project" value="UniProtKB-KW"/>
</dbReference>
<dbReference type="PROSITE" id="PS51608">
    <property type="entry name" value="SAM_MT_UBIE"/>
    <property type="match status" value="1"/>
</dbReference>
<reference evidence="5 6" key="1">
    <citation type="submission" date="2015-05" db="EMBL/GenBank/DDBJ databases">
        <title>Complete genome sequence of a sulfur-oxidizing gammaproteobacterium strain HA5.</title>
        <authorList>
            <person name="Miura A."/>
            <person name="Kojima H."/>
            <person name="Fukui M."/>
        </authorList>
    </citation>
    <scope>NUCLEOTIDE SEQUENCE [LARGE SCALE GENOMIC DNA]</scope>
    <source>
        <strain evidence="5 6">HA5</strain>
    </source>
</reference>
<dbReference type="InterPro" id="IPR004033">
    <property type="entry name" value="UbiE/COQ5_MeTrFase"/>
</dbReference>
<organism evidence="5 6">
    <name type="scientific">Sulfuricaulis limicola</name>
    <dbReference type="NCBI Taxonomy" id="1620215"/>
    <lineage>
        <taxon>Bacteria</taxon>
        <taxon>Pseudomonadati</taxon>
        <taxon>Pseudomonadota</taxon>
        <taxon>Gammaproteobacteria</taxon>
        <taxon>Acidiferrobacterales</taxon>
        <taxon>Acidiferrobacteraceae</taxon>
        <taxon>Sulfuricaulis</taxon>
    </lineage>
</organism>
<dbReference type="AlphaFoldDB" id="A0A1B4XG02"/>
<keyword evidence="6" id="KW-1185">Reference proteome</keyword>